<gene>
    <name evidence="2" type="ORF">B9G79_02520</name>
</gene>
<dbReference type="PROSITE" id="PS50012">
    <property type="entry name" value="RCC1_3"/>
    <property type="match status" value="5"/>
</dbReference>
<evidence type="ECO:0000313" key="2">
    <source>
        <dbReference type="EMBL" id="ASD62519.1"/>
    </source>
</evidence>
<dbReference type="PRINTS" id="PR00633">
    <property type="entry name" value="RCCNDNSATION"/>
</dbReference>
<dbReference type="SUPFAM" id="SSF50985">
    <property type="entry name" value="RCC1/BLIP-II"/>
    <property type="match status" value="3"/>
</dbReference>
<accession>A0A1Z3N4X8</accession>
<organism evidence="2 3">
    <name type="scientific">Bdellovibrio bacteriovorus</name>
    <dbReference type="NCBI Taxonomy" id="959"/>
    <lineage>
        <taxon>Bacteria</taxon>
        <taxon>Pseudomonadati</taxon>
        <taxon>Bdellovibrionota</taxon>
        <taxon>Bdellovibrionia</taxon>
        <taxon>Bdellovibrionales</taxon>
        <taxon>Pseudobdellovibrionaceae</taxon>
        <taxon>Bdellovibrio</taxon>
    </lineage>
</organism>
<evidence type="ECO:0008006" key="4">
    <source>
        <dbReference type="Google" id="ProtNLM"/>
    </source>
</evidence>
<dbReference type="OrthoDB" id="5652970at2"/>
<dbReference type="GO" id="GO:0005737">
    <property type="term" value="C:cytoplasm"/>
    <property type="evidence" value="ECO:0007669"/>
    <property type="project" value="TreeGrafter"/>
</dbReference>
<dbReference type="AlphaFoldDB" id="A0A1Z3N4X8"/>
<protein>
    <recommendedName>
        <fullName evidence="4">RTX family exoprotein</fullName>
    </recommendedName>
</protein>
<feature type="signal peptide" evidence="1">
    <location>
        <begin position="1"/>
        <end position="23"/>
    </location>
</feature>
<dbReference type="PROSITE" id="PS51257">
    <property type="entry name" value="PROKAR_LIPOPROTEIN"/>
    <property type="match status" value="1"/>
</dbReference>
<dbReference type="GO" id="GO:0005085">
    <property type="term" value="F:guanyl-nucleotide exchange factor activity"/>
    <property type="evidence" value="ECO:0007669"/>
    <property type="project" value="TreeGrafter"/>
</dbReference>
<sequence length="1079" mass="113743">MLRACLGLSFIILFLCSCNTKNALSLVFSSENTPQISVKVNNENPYTGLNNVAVKVASSSEIAETSFAVGSNCSENWESDTTEKTVTLPNMEGEYTIAVRARNKEGFFSECTKSKIILDKTSPVVSDTQTLVSNRSLLTASPRLNVPVVTDALSGVDKLEIKLVKTTGNTIIKDWTEKPKDALYFDNLNLPDSEADSYYYIVRATDKVGNVSSEKSSPSFIAGPVVTINAPLFNQEQTMGYVSILLSRASPVSTTVLVKSSSGSALAGIDYLFPDIVPTEVTLTAGEVSKKTYYSIFTRMTPATNKSFGMQITSATNAAVGTSESTVTLTNTQAAVPATNGTGYKSLFGAAAGHMCAQRLDGKMDCWGGYSHRNGHTSGVSYPREVAGAENIRDVATGYGTHNCYINTSGDAYCFGRNDSRQLGDGSTTSSAVPIKLSGYSNIKKITVGVEFTCMIDSNDQVYCWGDNSESTIGQNKTTTNYSSPTLFSSITKAIDVTAGNKVACAIDEVTGTRTVKCWGLLDGVNSTHVPATVTGIPNDIQSISASGSPLADVRHGCGVTESGDVYCWGSNYRSRRGTASTSVAWDAANKVTLPVKALKVKVGTDSSCALGENGLLYCWGAGIPSSTNQYEFTESSTPVLFNAFGETITDFHLGETSSCAVTLSTQVKCWGFNRYGELGNGQVADFYRSVALTVGNFTDTYQQLATGLFSTCALRTNKTVSCWGSNDDGQLGTGTRNNLVRPSYTLPISNVTKVSGMHKHFCALTSAGDVYCWGSNMAGQIGNNATAGTPSAERVLTPYKIPQTYPNATAGLPTGIKDISAGYYHTCAVNSAGGVLCWGNNTTGEAGHSNTSTATSYPIAVSALTSGVESIATYIQNTCAVKKKDESTKEIYCWGTNTNGVVGAAIGNQWTPTLIDTISTTGTIKLSVGYEGACYLLNQEVKCWGLRSVNASIPLTGVADNVKTTTPTAVPELAGATSIHLAVFQGCATMAIGGVKCWGIDNSGLISYASQFHTSPTNAFALGYGIASTVSLGMNPTGSGTVHACSITSLGDLKCWGTGILGEGHDAFIRTTPLGVLK</sequence>
<feature type="chain" id="PRO_5012464425" description="RTX family exoprotein" evidence="1">
    <location>
        <begin position="24"/>
        <end position="1079"/>
    </location>
</feature>
<dbReference type="InterPro" id="IPR000408">
    <property type="entry name" value="Reg_chr_condens"/>
</dbReference>
<dbReference type="PANTHER" id="PTHR45982:SF1">
    <property type="entry name" value="REGULATOR OF CHROMOSOME CONDENSATION"/>
    <property type="match status" value="1"/>
</dbReference>
<keyword evidence="1" id="KW-0732">Signal</keyword>
<dbReference type="EMBL" id="CP020946">
    <property type="protein sequence ID" value="ASD62519.1"/>
    <property type="molecule type" value="Genomic_DNA"/>
</dbReference>
<dbReference type="Proteomes" id="UP000197003">
    <property type="component" value="Chromosome"/>
</dbReference>
<name>A0A1Z3N4X8_BDEBC</name>
<dbReference type="PANTHER" id="PTHR45982">
    <property type="entry name" value="REGULATOR OF CHROMOSOME CONDENSATION"/>
    <property type="match status" value="1"/>
</dbReference>
<proteinExistence type="predicted"/>
<dbReference type="InterPro" id="IPR038081">
    <property type="entry name" value="CalX-like_sf"/>
</dbReference>
<dbReference type="SUPFAM" id="SSF141072">
    <property type="entry name" value="CalX-like"/>
    <property type="match status" value="1"/>
</dbReference>
<evidence type="ECO:0000313" key="3">
    <source>
        <dbReference type="Proteomes" id="UP000197003"/>
    </source>
</evidence>
<dbReference type="InterPro" id="IPR051553">
    <property type="entry name" value="Ran_GTPase-activating"/>
</dbReference>
<dbReference type="Pfam" id="PF13540">
    <property type="entry name" value="RCC1_2"/>
    <property type="match status" value="4"/>
</dbReference>
<dbReference type="Gene3D" id="2.60.40.2030">
    <property type="match status" value="1"/>
</dbReference>
<dbReference type="Pfam" id="PF00415">
    <property type="entry name" value="RCC1"/>
    <property type="match status" value="2"/>
</dbReference>
<reference evidence="2 3" key="1">
    <citation type="submission" date="2017-04" db="EMBL/GenBank/DDBJ databases">
        <title>Whole genome sequence of Bdellovibrio bacteriovorus strain SSB218315.</title>
        <authorList>
            <person name="Oyedara O."/>
            <person name="Rodriguez-Perez M.A."/>
        </authorList>
    </citation>
    <scope>NUCLEOTIDE SEQUENCE [LARGE SCALE GENOMIC DNA]</scope>
    <source>
        <strain evidence="2 3">SSB218315</strain>
    </source>
</reference>
<evidence type="ECO:0000256" key="1">
    <source>
        <dbReference type="SAM" id="SignalP"/>
    </source>
</evidence>
<dbReference type="InterPro" id="IPR009091">
    <property type="entry name" value="RCC1/BLIP-II"/>
</dbReference>
<dbReference type="Gene3D" id="2.130.10.30">
    <property type="entry name" value="Regulator of chromosome condensation 1/beta-lactamase-inhibitor protein II"/>
    <property type="match status" value="4"/>
</dbReference>